<organism evidence="2 3">
    <name type="scientific">Purpureocillium lilacinum</name>
    <name type="common">Paecilomyces lilacinus</name>
    <dbReference type="NCBI Taxonomy" id="33203"/>
    <lineage>
        <taxon>Eukaryota</taxon>
        <taxon>Fungi</taxon>
        <taxon>Dikarya</taxon>
        <taxon>Ascomycota</taxon>
        <taxon>Pezizomycotina</taxon>
        <taxon>Sordariomycetes</taxon>
        <taxon>Hypocreomycetidae</taxon>
        <taxon>Hypocreales</taxon>
        <taxon>Ophiocordycipitaceae</taxon>
        <taxon>Purpureocillium</taxon>
    </lineage>
</organism>
<evidence type="ECO:0000256" key="1">
    <source>
        <dbReference type="SAM" id="MobiDB-lite"/>
    </source>
</evidence>
<name>A0ABR0BWQ8_PURLI</name>
<feature type="region of interest" description="Disordered" evidence="1">
    <location>
        <begin position="481"/>
        <end position="509"/>
    </location>
</feature>
<feature type="compositionally biased region" description="Basic residues" evidence="1">
    <location>
        <begin position="498"/>
        <end position="509"/>
    </location>
</feature>
<accession>A0ABR0BWQ8</accession>
<dbReference type="EMBL" id="JAWRVI010000024">
    <property type="protein sequence ID" value="KAK4088502.1"/>
    <property type="molecule type" value="Genomic_DNA"/>
</dbReference>
<evidence type="ECO:0000313" key="2">
    <source>
        <dbReference type="EMBL" id="KAK4088502.1"/>
    </source>
</evidence>
<evidence type="ECO:0000313" key="3">
    <source>
        <dbReference type="Proteomes" id="UP001287286"/>
    </source>
</evidence>
<reference evidence="2 3" key="1">
    <citation type="journal article" date="2024" name="Microbiol. Resour. Announc.">
        <title>Genome annotations for the ascomycete fungi Trichoderma harzianum, Trichoderma aggressivum, and Purpureocillium lilacinum.</title>
        <authorList>
            <person name="Beijen E.P.W."/>
            <person name="Ohm R.A."/>
        </authorList>
    </citation>
    <scope>NUCLEOTIDE SEQUENCE [LARGE SCALE GENOMIC DNA]</scope>
    <source>
        <strain evidence="2 3">CBS 150709</strain>
    </source>
</reference>
<proteinExistence type="predicted"/>
<gene>
    <name evidence="2" type="ORF">Purlil1_7053</name>
</gene>
<keyword evidence="3" id="KW-1185">Reference proteome</keyword>
<feature type="region of interest" description="Disordered" evidence="1">
    <location>
        <begin position="361"/>
        <end position="448"/>
    </location>
</feature>
<feature type="compositionally biased region" description="Polar residues" evidence="1">
    <location>
        <begin position="392"/>
        <end position="404"/>
    </location>
</feature>
<comment type="caution">
    <text evidence="2">The sequence shown here is derived from an EMBL/GenBank/DDBJ whole genome shotgun (WGS) entry which is preliminary data.</text>
</comment>
<sequence>MRVHEHIRYVSGRFVGSPAHAAAHQQQPCPPTATEAAAAAAAAAGPLFSCCHCDAVLAIYPAAPQAQALVEVGGPPCPCEIPLPCAVPWHALSYLQAGAGAERVRYGERLTMNRRCAASNSVRHAGGRNGGRHSRQLRTAEAGFLFSDDETHTRTPAKPPMPRPWLVAVFHAPPFHLSASTSKPRPALLGTAWPDQLHHRRRPWTGLLAILRAVRSPRNFISTEDIAVASLLATVNKRVEMYQCSAVFFFFSAFLGRPRVGTSHSHRRYGHASTLRTSVKPPIACRENRWRNLGGEDGLGRQRKQVPASSQKVARETYLPLPTACMRVLFRALVAQHAAAAAAHQSTILTRGAAALRDNTRQVGIQRGGPPIGVRNNGTAPHHQPPLASKPTAPTWSGQHNSTHGGRWLAPSASSLQPRSPERAGATRDAAPCNPAMSALPASPSAAGRLATTNPAPTVGVSDDRCGWCWKPPSAWNPTDVCSLATTAPTPPTPMQARRTRTRRPGRSS</sequence>
<dbReference type="Proteomes" id="UP001287286">
    <property type="component" value="Unassembled WGS sequence"/>
</dbReference>
<protein>
    <submittedName>
        <fullName evidence="2">Uncharacterized protein</fullName>
    </submittedName>
</protein>
<feature type="compositionally biased region" description="Low complexity" evidence="1">
    <location>
        <begin position="435"/>
        <end position="447"/>
    </location>
</feature>